<sequence length="356" mass="39718">MAKSVLGQDFEISETVELPLSHSLGWVRRNIQPSDQPVWDGVLDEAKWGSPSKKQAVARNWEIPLSDEEWEALVAENEPTELEEVTYDLWIPEGKDLIRGVVAMSAHGTGQQMFEDPNLREIARDRDLALFRFVGNPVQRGFWPRSLLFEQLRSMGEAVGYPEIGDAPLFLYGHSNGTGFSAFFPAAESDRVWGWVSMRPGTTFQVYQPGAANVPGLVIFGEEDSFLTRPSVEENLAVVPAVRKNHDAVWNYVVEAGTGHGPTAQTWPLVYAFLVKTFEARVPEGADPREGPVELIELSPDSGWRGAHWDPVAGGHQELEIAPVDKFTGDVETASWLLDEEYAEDWQAFQRDGLIE</sequence>
<dbReference type="Proteomes" id="UP000525652">
    <property type="component" value="Unassembled WGS sequence"/>
</dbReference>
<name>A0A7X1AZ08_9BACT</name>
<keyword evidence="2" id="KW-1185">Reference proteome</keyword>
<dbReference type="InterPro" id="IPR029058">
    <property type="entry name" value="AB_hydrolase_fold"/>
</dbReference>
<evidence type="ECO:0000313" key="2">
    <source>
        <dbReference type="Proteomes" id="UP000525652"/>
    </source>
</evidence>
<proteinExistence type="predicted"/>
<accession>A0A7X1AZ08</accession>
<reference evidence="1 2" key="1">
    <citation type="submission" date="2020-07" db="EMBL/GenBank/DDBJ databases">
        <authorList>
            <person name="Feng X."/>
        </authorList>
    </citation>
    <scope>NUCLEOTIDE SEQUENCE [LARGE SCALE GENOMIC DNA]</scope>
    <source>
        <strain evidence="1 2">JCM14086</strain>
    </source>
</reference>
<dbReference type="AlphaFoldDB" id="A0A7X1AZ08"/>
<dbReference type="RefSeq" id="WP_354586929.1">
    <property type="nucleotide sequence ID" value="NZ_JBEPNX010000001.1"/>
</dbReference>
<comment type="caution">
    <text evidence="1">The sequence shown here is derived from an EMBL/GenBank/DDBJ whole genome shotgun (WGS) entry which is preliminary data.</text>
</comment>
<dbReference type="SUPFAM" id="SSF53474">
    <property type="entry name" value="alpha/beta-Hydrolases"/>
    <property type="match status" value="1"/>
</dbReference>
<gene>
    <name evidence="1" type="ORF">H5P30_12480</name>
</gene>
<dbReference type="Gene3D" id="3.40.50.1820">
    <property type="entry name" value="alpha/beta hydrolase"/>
    <property type="match status" value="1"/>
</dbReference>
<organism evidence="1 2">
    <name type="scientific">Puniceicoccus vermicola</name>
    <dbReference type="NCBI Taxonomy" id="388746"/>
    <lineage>
        <taxon>Bacteria</taxon>
        <taxon>Pseudomonadati</taxon>
        <taxon>Verrucomicrobiota</taxon>
        <taxon>Opitutia</taxon>
        <taxon>Puniceicoccales</taxon>
        <taxon>Puniceicoccaceae</taxon>
        <taxon>Puniceicoccus</taxon>
    </lineage>
</organism>
<evidence type="ECO:0000313" key="1">
    <source>
        <dbReference type="EMBL" id="MBC2602590.1"/>
    </source>
</evidence>
<protein>
    <recommendedName>
        <fullName evidence="3">Alpha/beta hydrolase</fullName>
    </recommendedName>
</protein>
<dbReference type="EMBL" id="JACHVA010000101">
    <property type="protein sequence ID" value="MBC2602590.1"/>
    <property type="molecule type" value="Genomic_DNA"/>
</dbReference>
<evidence type="ECO:0008006" key="3">
    <source>
        <dbReference type="Google" id="ProtNLM"/>
    </source>
</evidence>